<evidence type="ECO:0000313" key="2">
    <source>
        <dbReference type="Proteomes" id="UP000634139"/>
    </source>
</evidence>
<dbReference type="EMBL" id="BMZD01000002">
    <property type="protein sequence ID" value="GGZ94134.1"/>
    <property type="molecule type" value="Genomic_DNA"/>
</dbReference>
<reference evidence="1" key="1">
    <citation type="journal article" date="2014" name="Int. J. Syst. Evol. Microbiol.">
        <title>Complete genome sequence of Corynebacterium casei LMG S-19264T (=DSM 44701T), isolated from a smear-ripened cheese.</title>
        <authorList>
            <consortium name="US DOE Joint Genome Institute (JGI-PGF)"/>
            <person name="Walter F."/>
            <person name="Albersmeier A."/>
            <person name="Kalinowski J."/>
            <person name="Ruckert C."/>
        </authorList>
    </citation>
    <scope>NUCLEOTIDE SEQUENCE</scope>
    <source>
        <strain evidence="1">KCTC 32422</strain>
    </source>
</reference>
<accession>A0A918RCR0</accession>
<sequence>MKTNIIEASKVTQTTLTDILDNGAIEYTDNGGLYVTGYPFNFWMEVDENRKLLVMYTYWHTLPEVDELEMLRFVNQTSGSKIMLQFYYNAEYGRYYAYYTHPYHVGLLPPHVLKLGQKFTAIFEEVVHDGIAKGLLRELPECPYDADDSEEAAAAAADGTVH</sequence>
<proteinExistence type="predicted"/>
<evidence type="ECO:0008006" key="3">
    <source>
        <dbReference type="Google" id="ProtNLM"/>
    </source>
</evidence>
<name>A0A918RCR0_9SPHN</name>
<dbReference type="AlphaFoldDB" id="A0A918RCR0"/>
<evidence type="ECO:0000313" key="1">
    <source>
        <dbReference type="EMBL" id="GGZ94134.1"/>
    </source>
</evidence>
<gene>
    <name evidence="1" type="ORF">GCM10011617_12760</name>
</gene>
<organism evidence="1 2">
    <name type="scientific">Novosphingobium arvoryzae</name>
    <dbReference type="NCBI Taxonomy" id="1256514"/>
    <lineage>
        <taxon>Bacteria</taxon>
        <taxon>Pseudomonadati</taxon>
        <taxon>Pseudomonadota</taxon>
        <taxon>Alphaproteobacteria</taxon>
        <taxon>Sphingomonadales</taxon>
        <taxon>Sphingomonadaceae</taxon>
        <taxon>Novosphingobium</taxon>
    </lineage>
</organism>
<dbReference type="Proteomes" id="UP000634139">
    <property type="component" value="Unassembled WGS sequence"/>
</dbReference>
<keyword evidence="2" id="KW-1185">Reference proteome</keyword>
<reference evidence="1" key="2">
    <citation type="submission" date="2020-09" db="EMBL/GenBank/DDBJ databases">
        <authorList>
            <person name="Sun Q."/>
            <person name="Kim S."/>
        </authorList>
    </citation>
    <scope>NUCLEOTIDE SEQUENCE</scope>
    <source>
        <strain evidence="1">KCTC 32422</strain>
    </source>
</reference>
<comment type="caution">
    <text evidence="1">The sequence shown here is derived from an EMBL/GenBank/DDBJ whole genome shotgun (WGS) entry which is preliminary data.</text>
</comment>
<protein>
    <recommendedName>
        <fullName evidence="3">Sensory transduction regulator</fullName>
    </recommendedName>
</protein>